<dbReference type="AlphaFoldDB" id="A0A367R6M7"/>
<name>A0A367R6M7_NOSPU</name>
<comment type="caution">
    <text evidence="2">The sequence shown here is derived from an EMBL/GenBank/DDBJ whole genome shotgun (WGS) entry which is preliminary data.</text>
</comment>
<feature type="compositionally biased region" description="Gly residues" evidence="1">
    <location>
        <begin position="8"/>
        <end position="30"/>
    </location>
</feature>
<protein>
    <submittedName>
        <fullName evidence="2">Uncharacterized protein</fullName>
    </submittedName>
</protein>
<feature type="region of interest" description="Disordered" evidence="1">
    <location>
        <begin position="1"/>
        <end position="30"/>
    </location>
</feature>
<evidence type="ECO:0000313" key="2">
    <source>
        <dbReference type="EMBL" id="RCJ31072.1"/>
    </source>
</evidence>
<dbReference type="EMBL" id="LXQE01000178">
    <property type="protein sequence ID" value="RCJ31072.1"/>
    <property type="molecule type" value="Genomic_DNA"/>
</dbReference>
<reference evidence="2 3" key="1">
    <citation type="submission" date="2016-04" db="EMBL/GenBank/DDBJ databases">
        <authorList>
            <person name="Evans L.H."/>
            <person name="Alamgir A."/>
            <person name="Owens N."/>
            <person name="Weber N.D."/>
            <person name="Virtaneva K."/>
            <person name="Barbian K."/>
            <person name="Babar A."/>
            <person name="Rosenke K."/>
        </authorList>
    </citation>
    <scope>NUCLEOTIDE SEQUENCE [LARGE SCALE GENOMIC DNA]</scope>
    <source>
        <strain evidence="2">NIES-2108</strain>
    </source>
</reference>
<proteinExistence type="predicted"/>
<gene>
    <name evidence="2" type="ORF">A6769_31510</name>
</gene>
<evidence type="ECO:0000313" key="3">
    <source>
        <dbReference type="Proteomes" id="UP000252085"/>
    </source>
</evidence>
<organism evidence="2 3">
    <name type="scientific">Nostoc punctiforme NIES-2108</name>
    <dbReference type="NCBI Taxonomy" id="1356359"/>
    <lineage>
        <taxon>Bacteria</taxon>
        <taxon>Bacillati</taxon>
        <taxon>Cyanobacteriota</taxon>
        <taxon>Cyanophyceae</taxon>
        <taxon>Nostocales</taxon>
        <taxon>Nostocaceae</taxon>
        <taxon>Nostoc</taxon>
    </lineage>
</organism>
<evidence type="ECO:0000256" key="1">
    <source>
        <dbReference type="SAM" id="MobiDB-lite"/>
    </source>
</evidence>
<sequence length="75" mass="6907">MGDEGEGVFCGGETAGNGDGGTAEVGGVGIGDSDARVDDCGGGVFGVGEGGSGGGGDWGIINGSQINVAGSRTTI</sequence>
<dbReference type="Proteomes" id="UP000252085">
    <property type="component" value="Unassembled WGS sequence"/>
</dbReference>
<accession>A0A367R6M7</accession>